<name>A0ABR7D529_9BACT</name>
<keyword evidence="1" id="KW-0732">Signal</keyword>
<dbReference type="RefSeq" id="WP_186977713.1">
    <property type="nucleotide sequence ID" value="NZ_JACOOH010000008.1"/>
</dbReference>
<evidence type="ECO:0000259" key="4">
    <source>
        <dbReference type="Pfam" id="PF17162"/>
    </source>
</evidence>
<keyword evidence="5" id="KW-0378">Hydrolase</keyword>
<keyword evidence="6" id="KW-1185">Reference proteome</keyword>
<evidence type="ECO:0000313" key="6">
    <source>
        <dbReference type="Proteomes" id="UP000646484"/>
    </source>
</evidence>
<accession>A0ABR7D529</accession>
<keyword evidence="5" id="KW-0645">Protease</keyword>
<dbReference type="EMBL" id="JACOOH010000008">
    <property type="protein sequence ID" value="MBC5622857.1"/>
    <property type="molecule type" value="Genomic_DNA"/>
</dbReference>
<dbReference type="Pfam" id="PF16313">
    <property type="entry name" value="DUF4953"/>
    <property type="match status" value="1"/>
</dbReference>
<dbReference type="Pfam" id="PF17162">
    <property type="entry name" value="DUF5118"/>
    <property type="match status" value="1"/>
</dbReference>
<evidence type="ECO:0000259" key="2">
    <source>
        <dbReference type="Pfam" id="PF16313"/>
    </source>
</evidence>
<dbReference type="PANTHER" id="PTHR38478">
    <property type="entry name" value="PEPTIDASE M1A AND M12B"/>
    <property type="match status" value="1"/>
</dbReference>
<feature type="chain" id="PRO_5045203131" evidence="1">
    <location>
        <begin position="24"/>
        <end position="864"/>
    </location>
</feature>
<dbReference type="InterPro" id="IPR033428">
    <property type="entry name" value="DUF5118"/>
</dbReference>
<protein>
    <submittedName>
        <fullName evidence="5">Zinc-dependent metalloprotease</fullName>
    </submittedName>
</protein>
<proteinExistence type="predicted"/>
<dbReference type="Proteomes" id="UP000646484">
    <property type="component" value="Unassembled WGS sequence"/>
</dbReference>
<dbReference type="SUPFAM" id="SSF55486">
    <property type="entry name" value="Metalloproteases ('zincins'), catalytic domain"/>
    <property type="match status" value="1"/>
</dbReference>
<evidence type="ECO:0000256" key="1">
    <source>
        <dbReference type="SAM" id="SignalP"/>
    </source>
</evidence>
<dbReference type="PANTHER" id="PTHR38478:SF1">
    <property type="entry name" value="ZINC DEPENDENT METALLOPROTEASE DOMAIN LIPOPROTEIN"/>
    <property type="match status" value="1"/>
</dbReference>
<gene>
    <name evidence="5" type="ORF">H8S64_17335</name>
</gene>
<feature type="domain" description="EcxA zinc-binding" evidence="2">
    <location>
        <begin position="431"/>
        <end position="734"/>
    </location>
</feature>
<dbReference type="InterPro" id="IPR032534">
    <property type="entry name" value="EcxA_zinc-bd"/>
</dbReference>
<dbReference type="InterPro" id="IPR033413">
    <property type="entry name" value="DUF5117"/>
</dbReference>
<evidence type="ECO:0000313" key="5">
    <source>
        <dbReference type="EMBL" id="MBC5622857.1"/>
    </source>
</evidence>
<feature type="domain" description="DUF5118" evidence="4">
    <location>
        <begin position="38"/>
        <end position="87"/>
    </location>
</feature>
<comment type="caution">
    <text evidence="5">The sequence shown here is derived from an EMBL/GenBank/DDBJ whole genome shotgun (WGS) entry which is preliminary data.</text>
</comment>
<reference evidence="5 6" key="1">
    <citation type="submission" date="2020-08" db="EMBL/GenBank/DDBJ databases">
        <title>Genome public.</title>
        <authorList>
            <person name="Liu C."/>
            <person name="Sun Q."/>
        </authorList>
    </citation>
    <scope>NUCLEOTIDE SEQUENCE [LARGE SCALE GENOMIC DNA]</scope>
    <source>
        <strain evidence="5 6">NSJ-56</strain>
    </source>
</reference>
<feature type="signal peptide" evidence="1">
    <location>
        <begin position="1"/>
        <end position="23"/>
    </location>
</feature>
<organism evidence="5 6">
    <name type="scientific">Butyricimonas hominis</name>
    <dbReference type="NCBI Taxonomy" id="2763032"/>
    <lineage>
        <taxon>Bacteria</taxon>
        <taxon>Pseudomonadati</taxon>
        <taxon>Bacteroidota</taxon>
        <taxon>Bacteroidia</taxon>
        <taxon>Bacteroidales</taxon>
        <taxon>Odoribacteraceae</taxon>
        <taxon>Butyricimonas</taxon>
    </lineage>
</organism>
<dbReference type="GO" id="GO:0008237">
    <property type="term" value="F:metallopeptidase activity"/>
    <property type="evidence" value="ECO:0007669"/>
    <property type="project" value="UniProtKB-KW"/>
</dbReference>
<sequence length="864" mass="98953">MKKILYFNILVFLLCGWGMPVAAKQKKEEDRQKTEIKTPYQKFFEGKKKVTKEGWMKVHRINGKVYVEFPSVYLGKDMLFASSIENTSDNGEGVVGQFAGAGIVFRFIKQDSVIQANMIRNLPFDTGDNRDLTDLLQKSNCGGVYTSFKIEAINPTDSSYLIDMTPLFLESSYNTNPFSGFSGNSLFGFVSRIHNYRAERSFLKDIDAKAWNINVKCELSYNVDRLIFGAFLKDKDVPVTVTVNKMLTLLPENMMRPRLADPRIGVLPERKMNFSDSKDGAKQIYLAKRWRIEPVSESDYKQGKIVEPRQPIVFYLDSLMPEFWKPYVRAGVEAWNQAFERIGFKNVVRVKDFPVKDTTFDANDIRFSTIRFSPSVLWMTNIQTSLHEDPRSGEILNASIYIHQNLIYAMIKNRMVATMTADSSVRHVCLPDSEVGNMMKMHVMQAVGKCLGLAENLGASYAYPVDSLRSASFTKEYGLSPSIMDDLVYNYIAQPEDVQKGVLLEPKGLGVYDFFAIKWLYEPIYGVQDFQEELTTLDRWIKEGQQQPYCRFGSKQIGYPVYDPSVARGDLGDDQVKALGYLLKNAKIAVQHLNEWYAENDENLQMRAELSQYLDGLLTGRIQDVANIIGGIYLRDVRNGDDKPSYEVIPREKQRAAVKCLLQLTNEFSWLDDNILMNELEIQDSRGDLMRQLVVSSLFARIKPVALCTEKSKEAYSIREYISDLYQWVWGKTLKNQKLTRNEMDVQRAFLTSVIQTSAVDASVSSFEPVGQVALVTPERNNLAARYCKTVLEQMVRDRAKMQQSGFSPIPMIQQNNYPVAHIYYKMLLDIQQLLKTRIQSSSGATRQHYDYLLFKIRRALELK</sequence>
<feature type="domain" description="DUF5117" evidence="3">
    <location>
        <begin position="104"/>
        <end position="294"/>
    </location>
</feature>
<dbReference type="Pfam" id="PF17148">
    <property type="entry name" value="DUF5117"/>
    <property type="match status" value="1"/>
</dbReference>
<evidence type="ECO:0000259" key="3">
    <source>
        <dbReference type="Pfam" id="PF17148"/>
    </source>
</evidence>
<keyword evidence="5" id="KW-0482">Metalloprotease</keyword>